<proteinExistence type="predicted"/>
<protein>
    <submittedName>
        <fullName evidence="1">Uncharacterized protein</fullName>
    </submittedName>
</protein>
<evidence type="ECO:0000313" key="1">
    <source>
        <dbReference type="EMBL" id="MPM94182.1"/>
    </source>
</evidence>
<dbReference type="EMBL" id="VSSQ01040860">
    <property type="protein sequence ID" value="MPM94182.1"/>
    <property type="molecule type" value="Genomic_DNA"/>
</dbReference>
<comment type="caution">
    <text evidence="1">The sequence shown here is derived from an EMBL/GenBank/DDBJ whole genome shotgun (WGS) entry which is preliminary data.</text>
</comment>
<reference evidence="1" key="1">
    <citation type="submission" date="2019-08" db="EMBL/GenBank/DDBJ databases">
        <authorList>
            <person name="Kucharzyk K."/>
            <person name="Murdoch R.W."/>
            <person name="Higgins S."/>
            <person name="Loffler F."/>
        </authorList>
    </citation>
    <scope>NUCLEOTIDE SEQUENCE</scope>
</reference>
<gene>
    <name evidence="1" type="ORF">SDC9_141327</name>
</gene>
<sequence>MDIDEDGALSKQRFERLQNLRDAVVVYRKFEEFLVDLSRLGQKSGLAVDYYGEGRVYHVAEGVFVRDKNEREPKFVRRVQRLLRDALDEASRLDAQPGGVVAVQLAYQLCESAAVVLQGKGCGDDEFAALYPRRSVRSVYDRDARYPAVYPLFTCQQPQS</sequence>
<dbReference type="AlphaFoldDB" id="A0A645E0R8"/>
<organism evidence="1">
    <name type="scientific">bioreactor metagenome</name>
    <dbReference type="NCBI Taxonomy" id="1076179"/>
    <lineage>
        <taxon>unclassified sequences</taxon>
        <taxon>metagenomes</taxon>
        <taxon>ecological metagenomes</taxon>
    </lineage>
</organism>
<name>A0A645E0R8_9ZZZZ</name>
<accession>A0A645E0R8</accession>